<evidence type="ECO:0000256" key="4">
    <source>
        <dbReference type="PIRSR" id="PIRSR001549-1"/>
    </source>
</evidence>
<feature type="domain" description="Aminoacyl-transfer RNA synthetases class-II family profile" evidence="5">
    <location>
        <begin position="48"/>
        <end position="342"/>
    </location>
</feature>
<sequence length="461" mass="51194">MWSVQCIRCLRRSYTTQAPRAVRGMADRLGVSARKHRHIISQAEAAAESYGFEPIHTPILEYSSVFERSLGADSDVVGKELYKFLDSSQQWMTMRPEGTAGVARAVLSNKLENSIPLRLYYSGEMFRHERPQKGRLRQFEQFGIEVFGASHPAVDVECIELAWSFLNRLSLNGELSLYLNTLGDRESRMEYRAALQHYFANFEQQLSEDSRRRLSTNPMRILDSKEEADVDISRNAPAYSDFLSNASQRHFELVKCGLDELGIPYTLDRKLVRGLDYYQHTVWEVKCSSELLGRSQGTVLAGGRYDGLTKALGGLRSLPGIGWAAGVERLSLLLPDCLALAPSPAIPILIIPDRAPEPGCTARTVDDSLYKYALLVAQVVRGQRSAYIAHAPTLGTEQPSVHHPSLGKQLAGALSKEPAPPCALVVGSAEMGRRQVIVRNTATQKQVSIDLGHIVAHLVDY</sequence>
<proteinExistence type="inferred from homology"/>
<evidence type="ECO:0000256" key="2">
    <source>
        <dbReference type="ARBA" id="ARBA00012815"/>
    </source>
</evidence>
<dbReference type="PANTHER" id="PTHR43707:SF1">
    <property type="entry name" value="HISTIDINE--TRNA LIGASE, MITOCHONDRIAL-RELATED"/>
    <property type="match status" value="1"/>
</dbReference>
<feature type="binding site" evidence="4">
    <location>
        <position position="141"/>
    </location>
    <ligand>
        <name>L-histidine</name>
        <dbReference type="ChEBI" id="CHEBI:57595"/>
    </ligand>
</feature>
<dbReference type="AlphaFoldDB" id="A0A9W8BFT7"/>
<dbReference type="SUPFAM" id="SSF55681">
    <property type="entry name" value="Class II aaRS and biotin synthetases"/>
    <property type="match status" value="1"/>
</dbReference>
<dbReference type="InterPro" id="IPR004516">
    <property type="entry name" value="HisRS/HisZ"/>
</dbReference>
<reference evidence="6" key="1">
    <citation type="submission" date="2022-07" db="EMBL/GenBank/DDBJ databases">
        <title>Phylogenomic reconstructions and comparative analyses of Kickxellomycotina fungi.</title>
        <authorList>
            <person name="Reynolds N.K."/>
            <person name="Stajich J.E."/>
            <person name="Barry K."/>
            <person name="Grigoriev I.V."/>
            <person name="Crous P."/>
            <person name="Smith M.E."/>
        </authorList>
    </citation>
    <scope>NUCLEOTIDE SEQUENCE</scope>
    <source>
        <strain evidence="6">IMI 214461</strain>
    </source>
</reference>
<dbReference type="InterPro" id="IPR045864">
    <property type="entry name" value="aa-tRNA-synth_II/BPL/LPL"/>
</dbReference>
<dbReference type="Pfam" id="PF13393">
    <property type="entry name" value="tRNA-synt_His"/>
    <property type="match status" value="1"/>
</dbReference>
<feature type="binding site" evidence="4">
    <location>
        <position position="127"/>
    </location>
    <ligand>
        <name>L-histidine</name>
        <dbReference type="ChEBI" id="CHEBI:57595"/>
    </ligand>
</feature>
<evidence type="ECO:0000256" key="3">
    <source>
        <dbReference type="ARBA" id="ARBA00047639"/>
    </source>
</evidence>
<dbReference type="InterPro" id="IPR006195">
    <property type="entry name" value="aa-tRNA-synth_II"/>
</dbReference>
<evidence type="ECO:0000259" key="5">
    <source>
        <dbReference type="PROSITE" id="PS50862"/>
    </source>
</evidence>
<dbReference type="PIRSF" id="PIRSF001549">
    <property type="entry name" value="His-tRNA_synth"/>
    <property type="match status" value="1"/>
</dbReference>
<dbReference type="PROSITE" id="PS50862">
    <property type="entry name" value="AA_TRNA_LIGASE_II"/>
    <property type="match status" value="1"/>
</dbReference>
<dbReference type="NCBIfam" id="TIGR00442">
    <property type="entry name" value="hisS"/>
    <property type="match status" value="1"/>
</dbReference>
<dbReference type="InterPro" id="IPR041715">
    <property type="entry name" value="HisRS-like_core"/>
</dbReference>
<dbReference type="GO" id="GO:0006427">
    <property type="term" value="P:histidyl-tRNA aminoacylation"/>
    <property type="evidence" value="ECO:0007669"/>
    <property type="project" value="InterPro"/>
</dbReference>
<dbReference type="Proteomes" id="UP001150907">
    <property type="component" value="Unassembled WGS sequence"/>
</dbReference>
<feature type="binding site" evidence="4">
    <location>
        <begin position="277"/>
        <end position="278"/>
    </location>
    <ligand>
        <name>L-histidine</name>
        <dbReference type="ChEBI" id="CHEBI:57595"/>
    </ligand>
</feature>
<feature type="binding site" evidence="4">
    <location>
        <position position="145"/>
    </location>
    <ligand>
        <name>L-histidine</name>
        <dbReference type="ChEBI" id="CHEBI:57595"/>
    </ligand>
</feature>
<gene>
    <name evidence="6" type="ORF">H4R26_000917</name>
</gene>
<dbReference type="GO" id="GO:0005524">
    <property type="term" value="F:ATP binding"/>
    <property type="evidence" value="ECO:0007669"/>
    <property type="project" value="InterPro"/>
</dbReference>
<name>A0A9W8BFT7_9FUNG</name>
<dbReference type="EMBL" id="JANBQF010000033">
    <property type="protein sequence ID" value="KAJ2007201.1"/>
    <property type="molecule type" value="Genomic_DNA"/>
</dbReference>
<dbReference type="Gene3D" id="3.40.50.800">
    <property type="entry name" value="Anticodon-binding domain"/>
    <property type="match status" value="1"/>
</dbReference>
<dbReference type="InterPro" id="IPR036621">
    <property type="entry name" value="Anticodon-bd_dom_sf"/>
</dbReference>
<dbReference type="OrthoDB" id="1906957at2759"/>
<feature type="binding site" evidence="4">
    <location>
        <begin position="97"/>
        <end position="99"/>
    </location>
    <ligand>
        <name>L-histidine</name>
        <dbReference type="ChEBI" id="CHEBI:57595"/>
    </ligand>
</feature>
<comment type="catalytic activity">
    <reaction evidence="3">
        <text>tRNA(His) + L-histidine + ATP = L-histidyl-tRNA(His) + AMP + diphosphate + H(+)</text>
        <dbReference type="Rhea" id="RHEA:17313"/>
        <dbReference type="Rhea" id="RHEA-COMP:9665"/>
        <dbReference type="Rhea" id="RHEA-COMP:9689"/>
        <dbReference type="ChEBI" id="CHEBI:15378"/>
        <dbReference type="ChEBI" id="CHEBI:30616"/>
        <dbReference type="ChEBI" id="CHEBI:33019"/>
        <dbReference type="ChEBI" id="CHEBI:57595"/>
        <dbReference type="ChEBI" id="CHEBI:78442"/>
        <dbReference type="ChEBI" id="CHEBI:78527"/>
        <dbReference type="ChEBI" id="CHEBI:456215"/>
        <dbReference type="EC" id="6.1.1.21"/>
    </reaction>
</comment>
<protein>
    <recommendedName>
        <fullName evidence="2">histidine--tRNA ligase</fullName>
        <ecNumber evidence="2">6.1.1.21</ecNumber>
    </recommendedName>
</protein>
<dbReference type="InterPro" id="IPR015807">
    <property type="entry name" value="His-tRNA-ligase"/>
</dbReference>
<comment type="similarity">
    <text evidence="1">Belongs to the class-II aminoacyl-tRNA synthetase family.</text>
</comment>
<evidence type="ECO:0000313" key="6">
    <source>
        <dbReference type="EMBL" id="KAJ2007201.1"/>
    </source>
</evidence>
<dbReference type="CDD" id="cd00773">
    <property type="entry name" value="HisRS-like_core"/>
    <property type="match status" value="1"/>
</dbReference>
<dbReference type="Gene3D" id="3.30.930.10">
    <property type="entry name" value="Bira Bifunctional Protein, Domain 2"/>
    <property type="match status" value="1"/>
</dbReference>
<evidence type="ECO:0000313" key="7">
    <source>
        <dbReference type="Proteomes" id="UP001150907"/>
    </source>
</evidence>
<keyword evidence="7" id="KW-1185">Reference proteome</keyword>
<dbReference type="GO" id="GO:0005737">
    <property type="term" value="C:cytoplasm"/>
    <property type="evidence" value="ECO:0007669"/>
    <property type="project" value="InterPro"/>
</dbReference>
<feature type="binding site" evidence="4">
    <location>
        <position position="273"/>
    </location>
    <ligand>
        <name>L-histidine</name>
        <dbReference type="ChEBI" id="CHEBI:57595"/>
    </ligand>
</feature>
<dbReference type="EC" id="6.1.1.21" evidence="2"/>
<evidence type="ECO:0000256" key="1">
    <source>
        <dbReference type="ARBA" id="ARBA00008226"/>
    </source>
</evidence>
<dbReference type="SUPFAM" id="SSF52954">
    <property type="entry name" value="Class II aaRS ABD-related"/>
    <property type="match status" value="1"/>
</dbReference>
<dbReference type="HAMAP" id="MF_00127">
    <property type="entry name" value="His_tRNA_synth"/>
    <property type="match status" value="1"/>
</dbReference>
<dbReference type="GO" id="GO:0004821">
    <property type="term" value="F:histidine-tRNA ligase activity"/>
    <property type="evidence" value="ECO:0007669"/>
    <property type="project" value="UniProtKB-EC"/>
</dbReference>
<comment type="caution">
    <text evidence="6">The sequence shown here is derived from an EMBL/GenBank/DDBJ whole genome shotgun (WGS) entry which is preliminary data.</text>
</comment>
<organism evidence="6 7">
    <name type="scientific">Coemansia thaxteri</name>
    <dbReference type="NCBI Taxonomy" id="2663907"/>
    <lineage>
        <taxon>Eukaryota</taxon>
        <taxon>Fungi</taxon>
        <taxon>Fungi incertae sedis</taxon>
        <taxon>Zoopagomycota</taxon>
        <taxon>Kickxellomycotina</taxon>
        <taxon>Kickxellomycetes</taxon>
        <taxon>Kickxellales</taxon>
        <taxon>Kickxellaceae</taxon>
        <taxon>Coemansia</taxon>
    </lineage>
</organism>
<dbReference type="PANTHER" id="PTHR43707">
    <property type="entry name" value="HISTIDYL-TRNA SYNTHETASE"/>
    <property type="match status" value="1"/>
</dbReference>
<accession>A0A9W8BFT7</accession>